<dbReference type="InterPro" id="IPR025159">
    <property type="entry name" value="AbiEi_N"/>
</dbReference>
<dbReference type="Pfam" id="PF13338">
    <property type="entry name" value="AbiEi_4"/>
    <property type="match status" value="1"/>
</dbReference>
<proteinExistence type="predicted"/>
<protein>
    <recommendedName>
        <fullName evidence="1">AbiEi antitoxin N-terminal domain-containing protein</fullName>
    </recommendedName>
</protein>
<accession>A0A2X2YMH1</accession>
<organism evidence="2 3">
    <name type="scientific">Mobiluncus curtisii</name>
    <dbReference type="NCBI Taxonomy" id="2051"/>
    <lineage>
        <taxon>Bacteria</taxon>
        <taxon>Bacillati</taxon>
        <taxon>Actinomycetota</taxon>
        <taxon>Actinomycetes</taxon>
        <taxon>Actinomycetales</taxon>
        <taxon>Actinomycetaceae</taxon>
        <taxon>Mobiluncus</taxon>
    </lineage>
</organism>
<dbReference type="OMA" id="KWTHERM"/>
<evidence type="ECO:0000259" key="1">
    <source>
        <dbReference type="Pfam" id="PF13338"/>
    </source>
</evidence>
<evidence type="ECO:0000313" key="3">
    <source>
        <dbReference type="Proteomes" id="UP000250245"/>
    </source>
</evidence>
<reference evidence="2 3" key="1">
    <citation type="submission" date="2018-06" db="EMBL/GenBank/DDBJ databases">
        <authorList>
            <consortium name="Pathogen Informatics"/>
            <person name="Doyle S."/>
        </authorList>
    </citation>
    <scope>NUCLEOTIDE SEQUENCE [LARGE SCALE GENOMIC DNA]</scope>
    <source>
        <strain evidence="2 3">NCTC11820</strain>
    </source>
</reference>
<dbReference type="RefSeq" id="WP_013188656.1">
    <property type="nucleotide sequence ID" value="NZ_CP068112.1"/>
</dbReference>
<evidence type="ECO:0000313" key="2">
    <source>
        <dbReference type="EMBL" id="SQB64143.1"/>
    </source>
</evidence>
<dbReference type="AlphaFoldDB" id="A0A2X2YMH1"/>
<feature type="domain" description="AbiEi antitoxin N-terminal" evidence="1">
    <location>
        <begin position="10"/>
        <end position="55"/>
    </location>
</feature>
<gene>
    <name evidence="2" type="ORF">NCTC11820_00474</name>
</gene>
<dbReference type="EMBL" id="UASJ01000001">
    <property type="protein sequence ID" value="SQB64143.1"/>
    <property type="molecule type" value="Genomic_DNA"/>
</dbReference>
<dbReference type="GeneID" id="55564379"/>
<name>A0A2X2YMH1_9ACTO</name>
<dbReference type="Proteomes" id="UP000250245">
    <property type="component" value="Unassembled WGS sequence"/>
</dbReference>
<sequence>MTYSNHIAALNELSASEGVFTTAQAARLGITRNALSQAVVSGRAERIAHGAYRLAGTQGDFIDELAAVWKLTDPAAFTHERIEVGAWDGIVIGGATAASLQNLGDFYLSPYRIYAPRRINSRMKSASFAIRRVNPDDVGWIKGLPVTLPERTLVDLCLDNEEWSLVEDAFNSAGNLDYDRLVKIIADQPERKSVQESLSAIRGLMEQHLDKECAR</sequence>